<reference evidence="3" key="1">
    <citation type="journal article" date="2017" name="Nat. Ecol. Evol.">
        <title>Genome expansion and lineage-specific genetic innovations in the forest pathogenic fungi Armillaria.</title>
        <authorList>
            <person name="Sipos G."/>
            <person name="Prasanna A.N."/>
            <person name="Walter M.C."/>
            <person name="O'Connor E."/>
            <person name="Balint B."/>
            <person name="Krizsan K."/>
            <person name="Kiss B."/>
            <person name="Hess J."/>
            <person name="Varga T."/>
            <person name="Slot J."/>
            <person name="Riley R."/>
            <person name="Boka B."/>
            <person name="Rigling D."/>
            <person name="Barry K."/>
            <person name="Lee J."/>
            <person name="Mihaltcheva S."/>
            <person name="LaButti K."/>
            <person name="Lipzen A."/>
            <person name="Waldron R."/>
            <person name="Moloney N.M."/>
            <person name="Sperisen C."/>
            <person name="Kredics L."/>
            <person name="Vagvoelgyi C."/>
            <person name="Patrignani A."/>
            <person name="Fitzpatrick D."/>
            <person name="Nagy I."/>
            <person name="Doyle S."/>
            <person name="Anderson J.B."/>
            <person name="Grigoriev I.V."/>
            <person name="Gueldener U."/>
            <person name="Muensterkoetter M."/>
            <person name="Nagy L.G."/>
        </authorList>
    </citation>
    <scope>NUCLEOTIDE SEQUENCE [LARGE SCALE GENOMIC DNA]</scope>
    <source>
        <strain evidence="3">C18/9</strain>
    </source>
</reference>
<protein>
    <recommendedName>
        <fullName evidence="4">BTB domain-containing protein</fullName>
    </recommendedName>
</protein>
<keyword evidence="3" id="KW-1185">Reference proteome</keyword>
<organism evidence="2 3">
    <name type="scientific">Armillaria ostoyae</name>
    <name type="common">Armillaria root rot fungus</name>
    <dbReference type="NCBI Taxonomy" id="47428"/>
    <lineage>
        <taxon>Eukaryota</taxon>
        <taxon>Fungi</taxon>
        <taxon>Dikarya</taxon>
        <taxon>Basidiomycota</taxon>
        <taxon>Agaricomycotina</taxon>
        <taxon>Agaricomycetes</taxon>
        <taxon>Agaricomycetidae</taxon>
        <taxon>Agaricales</taxon>
        <taxon>Marasmiineae</taxon>
        <taxon>Physalacriaceae</taxon>
        <taxon>Armillaria</taxon>
    </lineage>
</organism>
<dbReference type="STRING" id="47428.A0A284S4B0"/>
<dbReference type="AlphaFoldDB" id="A0A284S4B0"/>
<evidence type="ECO:0000313" key="2">
    <source>
        <dbReference type="EMBL" id="SJL15839.1"/>
    </source>
</evidence>
<evidence type="ECO:0008006" key="4">
    <source>
        <dbReference type="Google" id="ProtNLM"/>
    </source>
</evidence>
<accession>A0A284S4B0</accession>
<sequence>MTMLLTEPHRIVSVDPLTVKTTFTFPSDFHEHRYPQKGFTSSLGWTFFVRSSESADNQREIKIDFGYITPDSANFQGYALSISGRMAVSPMRAYCLGPTTVATPRPKMFVASRIDPRKMLVRPDANLAFEFTVAFLRTSVPSPAVCAPCPANASKVFHDAIRTGELFDITFYLYSRRSYGGRVGERKALLGSKRALLNITDGLDRVITENIVNETDDDFPSDDVTDEYDYGDDSDLDEEPDQDDWCSIEHSDLDAPHPRRVGHACVLNDVSYRTWKCLLLYFYTGRLCFSILNSVRGTRTHESDDFPTCSPKSMYRLANMINHEHIKQLSLENLRSQLSVKNIYEEVFSDFTSRFPDVFEMERQIIHTLWFDPIAHETIQEQFTNRELHRGRSAFKMIIDSIGPNLVGCPSPSSSSSPENGPIEWDARLLYREYQSPVIPNSSRPAWRRSL</sequence>
<dbReference type="EMBL" id="FUEG01000031">
    <property type="protein sequence ID" value="SJL15839.1"/>
    <property type="molecule type" value="Genomic_DNA"/>
</dbReference>
<proteinExistence type="predicted"/>
<evidence type="ECO:0000313" key="3">
    <source>
        <dbReference type="Proteomes" id="UP000219338"/>
    </source>
</evidence>
<dbReference type="OMA" id="MINHEHI"/>
<dbReference type="Proteomes" id="UP000219338">
    <property type="component" value="Unassembled WGS sequence"/>
</dbReference>
<evidence type="ECO:0000256" key="1">
    <source>
        <dbReference type="SAM" id="MobiDB-lite"/>
    </source>
</evidence>
<feature type="region of interest" description="Disordered" evidence="1">
    <location>
        <begin position="214"/>
        <end position="241"/>
    </location>
</feature>
<dbReference type="OrthoDB" id="6359816at2759"/>
<gene>
    <name evidence="2" type="ORF">ARMOST_19344</name>
</gene>
<name>A0A284S4B0_ARMOS</name>